<proteinExistence type="predicted"/>
<feature type="compositionally biased region" description="Basic and acidic residues" evidence="1">
    <location>
        <begin position="410"/>
        <end position="420"/>
    </location>
</feature>
<sequence length="484" mass="51233">MVSYENCTYVKALVCFQNLNSLFISSRIIIFKWWSSTGVGSLMFDKQLAVFIFISVLTAASVSCSNKTPASTQIPVPPSPTLAAITPSVPSPTIVPFQPIILNPQKDSLFKALPKDEASCLAVGLGGREKAASVIDLSYSSGLLGSSLSAEVLDATNKCISQQTIDELLVGQMTLEAVQLSDATVNCIREKTSGVPVEVILTITTKDIALDSVFVLLQSALCLNSQEREAISESDTFFGFNDFGGINAIECAANKLGPTDLTDVLEALQAGDSREAFDLSAIPEHIALLIECDVIDDSAFEGTGLSTRQIGCLLNKNEEKTIQIVDSASDGSLEIKDLAEISGAIEACELTLADLIQAVGLQVTPQPTATEPASLPTTPEPTATEPANLQVTPQPTAAESTTSRATPEATSKESTEDKQPSDTATSTTSPDLESIFSDEQLECLRKELGEDTIDKLLAGGAPNITMFPVLASCSIDVSSLLKLR</sequence>
<dbReference type="AlphaFoldDB" id="A0A382B9E8"/>
<feature type="region of interest" description="Disordered" evidence="1">
    <location>
        <begin position="367"/>
        <end position="435"/>
    </location>
</feature>
<protein>
    <submittedName>
        <fullName evidence="2">Uncharacterized protein</fullName>
    </submittedName>
</protein>
<name>A0A382B9E8_9ZZZZ</name>
<feature type="compositionally biased region" description="Low complexity" evidence="1">
    <location>
        <begin position="421"/>
        <end position="431"/>
    </location>
</feature>
<feature type="compositionally biased region" description="Low complexity" evidence="1">
    <location>
        <begin position="367"/>
        <end position="387"/>
    </location>
</feature>
<reference evidence="2" key="1">
    <citation type="submission" date="2018-05" db="EMBL/GenBank/DDBJ databases">
        <authorList>
            <person name="Lanie J.A."/>
            <person name="Ng W.-L."/>
            <person name="Kazmierczak K.M."/>
            <person name="Andrzejewski T.M."/>
            <person name="Davidsen T.M."/>
            <person name="Wayne K.J."/>
            <person name="Tettelin H."/>
            <person name="Glass J.I."/>
            <person name="Rusch D."/>
            <person name="Podicherti R."/>
            <person name="Tsui H.-C.T."/>
            <person name="Winkler M.E."/>
        </authorList>
    </citation>
    <scope>NUCLEOTIDE SEQUENCE</scope>
</reference>
<organism evidence="2">
    <name type="scientific">marine metagenome</name>
    <dbReference type="NCBI Taxonomy" id="408172"/>
    <lineage>
        <taxon>unclassified sequences</taxon>
        <taxon>metagenomes</taxon>
        <taxon>ecological metagenomes</taxon>
    </lineage>
</organism>
<accession>A0A382B9E8</accession>
<evidence type="ECO:0000256" key="1">
    <source>
        <dbReference type="SAM" id="MobiDB-lite"/>
    </source>
</evidence>
<evidence type="ECO:0000313" key="2">
    <source>
        <dbReference type="EMBL" id="SVB10388.1"/>
    </source>
</evidence>
<feature type="compositionally biased region" description="Polar residues" evidence="1">
    <location>
        <begin position="389"/>
        <end position="409"/>
    </location>
</feature>
<dbReference type="EMBL" id="UINC01028785">
    <property type="protein sequence ID" value="SVB10388.1"/>
    <property type="molecule type" value="Genomic_DNA"/>
</dbReference>
<gene>
    <name evidence="2" type="ORF">METZ01_LOCUS163242</name>
</gene>